<feature type="region of interest" description="Disordered" evidence="1">
    <location>
        <begin position="161"/>
        <end position="207"/>
    </location>
</feature>
<accession>A0ABY9X1E0</accession>
<evidence type="ECO:0000313" key="3">
    <source>
        <dbReference type="Proteomes" id="UP001611383"/>
    </source>
</evidence>
<protein>
    <submittedName>
        <fullName evidence="2">RusA family crossover junction endodeoxyribonuclease</fullName>
    </submittedName>
</protein>
<organism evidence="2 3">
    <name type="scientific">Archangium minus</name>
    <dbReference type="NCBI Taxonomy" id="83450"/>
    <lineage>
        <taxon>Bacteria</taxon>
        <taxon>Pseudomonadati</taxon>
        <taxon>Myxococcota</taxon>
        <taxon>Myxococcia</taxon>
        <taxon>Myxococcales</taxon>
        <taxon>Cystobacterineae</taxon>
        <taxon>Archangiaceae</taxon>
        <taxon>Archangium</taxon>
    </lineage>
</organism>
<dbReference type="InterPro" id="IPR036614">
    <property type="entry name" value="RusA-like_sf"/>
</dbReference>
<dbReference type="EMBL" id="CP043494">
    <property type="protein sequence ID" value="WNG49212.1"/>
    <property type="molecule type" value="Genomic_DNA"/>
</dbReference>
<dbReference type="InterPro" id="IPR008822">
    <property type="entry name" value="Endonuclease_RusA-like"/>
</dbReference>
<dbReference type="SUPFAM" id="SSF103084">
    <property type="entry name" value="Holliday junction resolvase RusA"/>
    <property type="match status" value="1"/>
</dbReference>
<name>A0ABY9X1E0_9BACT</name>
<feature type="compositionally biased region" description="Basic residues" evidence="1">
    <location>
        <begin position="178"/>
        <end position="190"/>
    </location>
</feature>
<proteinExistence type="predicted"/>
<evidence type="ECO:0000313" key="2">
    <source>
        <dbReference type="EMBL" id="WNG49212.1"/>
    </source>
</evidence>
<dbReference type="Pfam" id="PF05866">
    <property type="entry name" value="RusA"/>
    <property type="match status" value="1"/>
</dbReference>
<gene>
    <name evidence="2" type="ORF">F0U60_37665</name>
</gene>
<dbReference type="Gene3D" id="3.30.1330.70">
    <property type="entry name" value="Holliday junction resolvase RusA"/>
    <property type="match status" value="1"/>
</dbReference>
<evidence type="ECO:0000256" key="1">
    <source>
        <dbReference type="SAM" id="MobiDB-lite"/>
    </source>
</evidence>
<sequence length="207" mass="22999">MSCASMPAALLVTPQGRRAAEHERPGARGRRLFCLGQGGRGPMTQIRLTLPYPPSANTYWKPARGRGLVPSDEALRYKVAVAQLVQAAGVQPLKGPVRLTMKAYRPRRVGDLDNVRKVLLDALQGWAFLDDGQVSEDHGYRLDDAKAPRVEVLLEADAVATPEEAQAHRQARAERAAKARATRNRNRLQKQRQQMRLSPATRPRSLR</sequence>
<keyword evidence="3" id="KW-1185">Reference proteome</keyword>
<reference evidence="2 3" key="1">
    <citation type="submission" date="2019-08" db="EMBL/GenBank/DDBJ databases">
        <title>Archangium and Cystobacter genomes.</title>
        <authorList>
            <person name="Chen I.-C.K."/>
            <person name="Wielgoss S."/>
        </authorList>
    </citation>
    <scope>NUCLEOTIDE SEQUENCE [LARGE SCALE GENOMIC DNA]</scope>
    <source>
        <strain evidence="2 3">Cbm 6</strain>
    </source>
</reference>
<dbReference type="Proteomes" id="UP001611383">
    <property type="component" value="Chromosome"/>
</dbReference>
<feature type="compositionally biased region" description="Basic and acidic residues" evidence="1">
    <location>
        <begin position="165"/>
        <end position="177"/>
    </location>
</feature>